<dbReference type="RefSeq" id="WP_114090150.1">
    <property type="nucleotide sequence ID" value="NZ_JPWH01000024.1"/>
</dbReference>
<dbReference type="AlphaFoldDB" id="A0A367WR60"/>
<evidence type="ECO:0000313" key="4">
    <source>
        <dbReference type="Proteomes" id="UP000252517"/>
    </source>
</evidence>
<keyword evidence="2" id="KW-1133">Transmembrane helix</keyword>
<name>A0A367WR60_9PROT</name>
<dbReference type="EMBL" id="JPWH01000024">
    <property type="protein sequence ID" value="RCK43689.1"/>
    <property type="molecule type" value="Genomic_DNA"/>
</dbReference>
<organism evidence="3 4">
    <name type="scientific">Thalassospira profundimaris</name>
    <dbReference type="NCBI Taxonomy" id="502049"/>
    <lineage>
        <taxon>Bacteria</taxon>
        <taxon>Pseudomonadati</taxon>
        <taxon>Pseudomonadota</taxon>
        <taxon>Alphaproteobacteria</taxon>
        <taxon>Rhodospirillales</taxon>
        <taxon>Thalassospiraceae</taxon>
        <taxon>Thalassospira</taxon>
    </lineage>
</organism>
<dbReference type="Proteomes" id="UP000252517">
    <property type="component" value="Unassembled WGS sequence"/>
</dbReference>
<reference evidence="3 4" key="1">
    <citation type="submission" date="2014-07" db="EMBL/GenBank/DDBJ databases">
        <title>Draft genome sequence of Thalassospira profundimaris S25-3-2.</title>
        <authorList>
            <person name="Lai Q."/>
            <person name="Shao Z."/>
        </authorList>
    </citation>
    <scope>NUCLEOTIDE SEQUENCE [LARGE SCALE GENOMIC DNA]</scope>
    <source>
        <strain evidence="3 4">S25-3-2</strain>
    </source>
</reference>
<accession>A0A367WR60</accession>
<keyword evidence="2" id="KW-0472">Membrane</keyword>
<sequence>MTMQIILRQCGQHARQTLLFLANLCKSYCLLGLISFHIVLIWWAVFEPELLIQTIKSLQAITPEQLSEIMRTALVIWSQLFVLGFLFLLLLGALPFWPASSPDSRTEPLSNNAPKSTGAPQ</sequence>
<evidence type="ECO:0000256" key="1">
    <source>
        <dbReference type="SAM" id="MobiDB-lite"/>
    </source>
</evidence>
<feature type="region of interest" description="Disordered" evidence="1">
    <location>
        <begin position="101"/>
        <end position="121"/>
    </location>
</feature>
<evidence type="ECO:0000256" key="2">
    <source>
        <dbReference type="SAM" id="Phobius"/>
    </source>
</evidence>
<gene>
    <name evidence="3" type="ORF">TH25_21315</name>
</gene>
<evidence type="ECO:0000313" key="3">
    <source>
        <dbReference type="EMBL" id="RCK43689.1"/>
    </source>
</evidence>
<comment type="caution">
    <text evidence="3">The sequence shown here is derived from an EMBL/GenBank/DDBJ whole genome shotgun (WGS) entry which is preliminary data.</text>
</comment>
<proteinExistence type="predicted"/>
<protein>
    <submittedName>
        <fullName evidence="3">Uncharacterized protein</fullName>
    </submittedName>
</protein>
<feature type="transmembrane region" description="Helical" evidence="2">
    <location>
        <begin position="20"/>
        <end position="45"/>
    </location>
</feature>
<keyword evidence="2" id="KW-0812">Transmembrane</keyword>
<feature type="transmembrane region" description="Helical" evidence="2">
    <location>
        <begin position="76"/>
        <end position="97"/>
    </location>
</feature>